<keyword evidence="3" id="KW-1185">Reference proteome</keyword>
<sequence>MVENYNEEWELKNTSNINSLLRFRKAYLDEELKDLLIVKHHYHIADDIMFPDPSCLSFFTAFEQNHILKYEEEHYFFLSAVNISEGLFEFYIYCKDYERTIAFLIEFLKSNSLYKCEFEVVLNDKGSRLKNLI</sequence>
<dbReference type="InterPro" id="IPR016097">
    <property type="entry name" value="DUF695"/>
</dbReference>
<dbReference type="RefSeq" id="WP_129061873.1">
    <property type="nucleotide sequence ID" value="NZ_NXIE01000003.1"/>
</dbReference>
<comment type="caution">
    <text evidence="2">The sequence shown here is derived from an EMBL/GenBank/DDBJ whole genome shotgun (WGS) entry which is preliminary data.</text>
</comment>
<gene>
    <name evidence="2" type="ORF">CP965_09605</name>
</gene>
<evidence type="ECO:0000313" key="3">
    <source>
        <dbReference type="Proteomes" id="UP000289718"/>
    </source>
</evidence>
<dbReference type="EMBL" id="NXIE01000003">
    <property type="protein sequence ID" value="RXK12818.1"/>
    <property type="molecule type" value="Genomic_DNA"/>
</dbReference>
<proteinExistence type="predicted"/>
<dbReference type="Proteomes" id="UP000289718">
    <property type="component" value="Unassembled WGS sequence"/>
</dbReference>
<protein>
    <recommendedName>
        <fullName evidence="1">DUF695 domain-containing protein</fullName>
    </recommendedName>
</protein>
<dbReference type="OrthoDB" id="5348086at2"/>
<organism evidence="2 3">
    <name type="scientific">Halarcobacter mediterraneus</name>
    <dbReference type="NCBI Taxonomy" id="2023153"/>
    <lineage>
        <taxon>Bacteria</taxon>
        <taxon>Pseudomonadati</taxon>
        <taxon>Campylobacterota</taxon>
        <taxon>Epsilonproteobacteria</taxon>
        <taxon>Campylobacterales</taxon>
        <taxon>Arcobacteraceae</taxon>
        <taxon>Halarcobacter</taxon>
    </lineage>
</organism>
<evidence type="ECO:0000259" key="1">
    <source>
        <dbReference type="Pfam" id="PF05117"/>
    </source>
</evidence>
<reference evidence="2 3" key="1">
    <citation type="submission" date="2017-09" db="EMBL/GenBank/DDBJ databases">
        <title>Genomics of the genus Arcobacter.</title>
        <authorList>
            <person name="Perez-Cataluna A."/>
            <person name="Figueras M.J."/>
            <person name="Salas-Masso N."/>
        </authorList>
    </citation>
    <scope>NUCLEOTIDE SEQUENCE [LARGE SCALE GENOMIC DNA]</scope>
    <source>
        <strain evidence="2 3">F156-34</strain>
    </source>
</reference>
<dbReference type="Pfam" id="PF05117">
    <property type="entry name" value="DUF695"/>
    <property type="match status" value="1"/>
</dbReference>
<dbReference type="AlphaFoldDB" id="A0A4Q1B434"/>
<feature type="domain" description="DUF695" evidence="1">
    <location>
        <begin position="24"/>
        <end position="125"/>
    </location>
</feature>
<name>A0A4Q1B434_9BACT</name>
<accession>A0A4Q1B434</accession>
<evidence type="ECO:0000313" key="2">
    <source>
        <dbReference type="EMBL" id="RXK12818.1"/>
    </source>
</evidence>